<dbReference type="SMART" id="SM00184">
    <property type="entry name" value="RING"/>
    <property type="match status" value="1"/>
</dbReference>
<dbReference type="SUPFAM" id="SSF57845">
    <property type="entry name" value="B-box zinc-binding domain"/>
    <property type="match status" value="1"/>
</dbReference>
<dbReference type="PROSITE" id="PS00518">
    <property type="entry name" value="ZF_RING_1"/>
    <property type="match status" value="1"/>
</dbReference>
<evidence type="ECO:0000313" key="13">
    <source>
        <dbReference type="Proteomes" id="UP000001646"/>
    </source>
</evidence>
<evidence type="ECO:0000259" key="9">
    <source>
        <dbReference type="PROSITE" id="PS50089"/>
    </source>
</evidence>
<dbReference type="InterPro" id="IPR001841">
    <property type="entry name" value="Znf_RING"/>
</dbReference>
<dbReference type="CDD" id="cd16599">
    <property type="entry name" value="RING-HC_TRIM35_C-IV"/>
    <property type="match status" value="1"/>
</dbReference>
<dbReference type="PROSITE" id="PS50089">
    <property type="entry name" value="ZF_RING_2"/>
    <property type="match status" value="1"/>
</dbReference>
<dbReference type="InterPro" id="IPR013083">
    <property type="entry name" value="Znf_RING/FYVE/PHD"/>
</dbReference>
<dbReference type="Gene3D" id="2.60.120.920">
    <property type="match status" value="1"/>
</dbReference>
<keyword evidence="13" id="KW-1185">Reference proteome</keyword>
<feature type="domain" description="B box-type" evidence="10">
    <location>
        <begin position="289"/>
        <end position="330"/>
    </location>
</feature>
<dbReference type="eggNOG" id="KOG2177">
    <property type="taxonomic scope" value="Eukaryota"/>
</dbReference>
<evidence type="ECO:0000256" key="8">
    <source>
        <dbReference type="SAM" id="Coils"/>
    </source>
</evidence>
<evidence type="ECO:0000256" key="2">
    <source>
        <dbReference type="ARBA" id="ARBA00022699"/>
    </source>
</evidence>
<dbReference type="Bgee" id="ENSACAG00000002417">
    <property type="expression patterns" value="Expressed in lung and 9 other cell types or tissues"/>
</dbReference>
<dbReference type="Pfam" id="PF13445">
    <property type="entry name" value="zf-RING_UBOX"/>
    <property type="match status" value="1"/>
</dbReference>
<dbReference type="SMART" id="SM00449">
    <property type="entry name" value="SPRY"/>
    <property type="match status" value="1"/>
</dbReference>
<feature type="domain" description="RING-type" evidence="9">
    <location>
        <begin position="210"/>
        <end position="251"/>
    </location>
</feature>
<dbReference type="InterPro" id="IPR006574">
    <property type="entry name" value="PRY"/>
</dbReference>
<dbReference type="InterPro" id="IPR003877">
    <property type="entry name" value="SPRY_dom"/>
</dbReference>
<dbReference type="GeneTree" id="ENSGT00940000160868"/>
<dbReference type="PROSITE" id="PS50119">
    <property type="entry name" value="ZF_BBOX"/>
    <property type="match status" value="1"/>
</dbReference>
<dbReference type="Ensembl" id="ENSACAT00000002380.4">
    <property type="protein sequence ID" value="ENSACAP00000002320.4"/>
    <property type="gene ID" value="ENSACAG00000002417.4"/>
</dbReference>
<dbReference type="InterPro" id="IPR050143">
    <property type="entry name" value="TRIM/RBCC"/>
</dbReference>
<evidence type="ECO:0000259" key="10">
    <source>
        <dbReference type="PROSITE" id="PS50119"/>
    </source>
</evidence>
<evidence type="ECO:0000256" key="5">
    <source>
        <dbReference type="ARBA" id="ARBA00022833"/>
    </source>
</evidence>
<dbReference type="InterPro" id="IPR027370">
    <property type="entry name" value="Znf-RING_euk"/>
</dbReference>
<dbReference type="PROSITE" id="PS50188">
    <property type="entry name" value="B302_SPRY"/>
    <property type="match status" value="1"/>
</dbReference>
<comment type="similarity">
    <text evidence="1">Belongs to the ohanin/vespryn family.</text>
</comment>
<dbReference type="GO" id="GO:0061630">
    <property type="term" value="F:ubiquitin protein ligase activity"/>
    <property type="evidence" value="ECO:0000318"/>
    <property type="project" value="GO_Central"/>
</dbReference>
<dbReference type="Pfam" id="PF13765">
    <property type="entry name" value="PRY"/>
    <property type="match status" value="1"/>
</dbReference>
<protein>
    <recommendedName>
        <fullName evidence="14">Tripartite motif containing 35</fullName>
    </recommendedName>
</protein>
<dbReference type="InterPro" id="IPR003879">
    <property type="entry name" value="Butyrophylin_SPRY"/>
</dbReference>
<dbReference type="InParanoid" id="H9G681"/>
<dbReference type="Pfam" id="PF00643">
    <property type="entry name" value="zf-B_box"/>
    <property type="match status" value="1"/>
</dbReference>
<dbReference type="PANTHER" id="PTHR24103">
    <property type="entry name" value="E3 UBIQUITIN-PROTEIN LIGASE TRIM"/>
    <property type="match status" value="1"/>
</dbReference>
<dbReference type="InterPro" id="IPR000315">
    <property type="entry name" value="Znf_B-box"/>
</dbReference>
<keyword evidence="8" id="KW-0175">Coiled coil</keyword>
<dbReference type="GO" id="GO:0005737">
    <property type="term" value="C:cytoplasm"/>
    <property type="evidence" value="ECO:0000318"/>
    <property type="project" value="GO_Central"/>
</dbReference>
<dbReference type="InterPro" id="IPR017907">
    <property type="entry name" value="Znf_RING_CS"/>
</dbReference>
<keyword evidence="5" id="KW-0862">Zinc</keyword>
<reference evidence="12" key="1">
    <citation type="submission" date="2009-12" db="EMBL/GenBank/DDBJ databases">
        <title>The Genome Sequence of Anolis carolinensis (Green Anole Lizard).</title>
        <authorList>
            <consortium name="The Genome Sequencing Platform"/>
            <person name="Di Palma F."/>
            <person name="Alfoldi J."/>
            <person name="Heiman D."/>
            <person name="Young S."/>
            <person name="Grabherr M."/>
            <person name="Johnson J."/>
            <person name="Lander E.S."/>
            <person name="Lindblad-Toh K."/>
        </authorList>
    </citation>
    <scope>NUCLEOTIDE SEQUENCE [LARGE SCALE GENOMIC DNA]</scope>
    <source>
        <strain evidence="12">JBL SC #1</strain>
    </source>
</reference>
<dbReference type="HOGENOM" id="CLU_013137_0_3_1"/>
<feature type="coiled-coil region" evidence="8">
    <location>
        <begin position="374"/>
        <end position="437"/>
    </location>
</feature>
<reference evidence="12" key="3">
    <citation type="submission" date="2025-09" db="UniProtKB">
        <authorList>
            <consortium name="Ensembl"/>
        </authorList>
    </citation>
    <scope>IDENTIFICATION</scope>
</reference>
<reference evidence="12" key="2">
    <citation type="submission" date="2025-08" db="UniProtKB">
        <authorList>
            <consortium name="Ensembl"/>
        </authorList>
    </citation>
    <scope>IDENTIFICATION</scope>
</reference>
<dbReference type="SUPFAM" id="SSF57850">
    <property type="entry name" value="RING/U-box"/>
    <property type="match status" value="1"/>
</dbReference>
<sequence>MAFRVPFQLEWNIKLLGRVMESSLEAGWLSVRGRVLIKFSCKTRSDWMAFGVPSLPPSWSILWSSGCPALTERLGSACFPSQVRPLLEPVRAAWLLLLSFFLSFSFFFPSSRAAFSLQSRRSWTYKEGKKEGRKERASRRGEGKRRAAGPMACYFPAAELARSPRRRSARTCCQRCLPSPPSKAMAKEGSMPVGGGTSSAIATMKEELQCPICYEPFKDAATLCCGHNFCKGCVSRSWEGQSRAHVCPVCKAVCAPEDLRTNHTLVNIVEMFLKQEERQQQKKKAEEASCANLCPWHQEEAKLFCLDDKELVCFVCQGAKEHVDHNIRPVAEVAKTRKAKCKDMENSMRDKIRDFARMQTDYTLIGNHNKAESLRLQKEIKKQFQEMREFLRNEERVMLEALQEETQRKQELVDDKIKKLKEESTVLLQEVGQLQADMKDDDVSFLKKHKSRKRRIAWTIEKPEAIPPGTLIEATKYLDSLQYTAWKKMLEIIKVVPFSFDPNTATSCLAVSDDLSSIGACANKLMVEVPERFSTSMPCILGSRSFSGGPHVWEVDVGSKEYWYVGVARKADGYFWSIGCNSHLGSGYMYRMQGTSNKESLSKAVLSDSVSQKDLQRLRVELDCNEAELSFYNAQGGGHIYTFHDKFGEVFPFFYLFATDTSKPLSEPFQICPLQVRIKADYPN</sequence>
<comment type="function">
    <text evidence="6">Neurotoxin that produces dose-dependent hypolocomotion and hyperalgesia in mice. May directly act on the central nervous system, as it is 6500-fold more potent when administered intracerebroventricularly than intraperitoneal.</text>
</comment>
<keyword evidence="4 7" id="KW-0863">Zinc-finger</keyword>
<dbReference type="SMART" id="SM00336">
    <property type="entry name" value="BBOX"/>
    <property type="match status" value="1"/>
</dbReference>
<evidence type="ECO:0000256" key="6">
    <source>
        <dbReference type="ARBA" id="ARBA00034460"/>
    </source>
</evidence>
<dbReference type="GO" id="GO:0045087">
    <property type="term" value="P:innate immune response"/>
    <property type="evidence" value="ECO:0000318"/>
    <property type="project" value="GO_Central"/>
</dbReference>
<dbReference type="InterPro" id="IPR043136">
    <property type="entry name" value="B30.2/SPRY_sf"/>
</dbReference>
<evidence type="ECO:0008006" key="14">
    <source>
        <dbReference type="Google" id="ProtNLM"/>
    </source>
</evidence>
<dbReference type="GO" id="GO:0043065">
    <property type="term" value="P:positive regulation of apoptotic process"/>
    <property type="evidence" value="ECO:0000318"/>
    <property type="project" value="GO_Central"/>
</dbReference>
<keyword evidence="3" id="KW-0479">Metal-binding</keyword>
<gene>
    <name evidence="12" type="primary">trim35</name>
</gene>
<dbReference type="SMART" id="SM00589">
    <property type="entry name" value="PRY"/>
    <property type="match status" value="1"/>
</dbReference>
<accession>H9G681</accession>
<dbReference type="Proteomes" id="UP000001646">
    <property type="component" value="Unplaced"/>
</dbReference>
<dbReference type="Gene3D" id="3.30.160.60">
    <property type="entry name" value="Classic Zinc Finger"/>
    <property type="match status" value="1"/>
</dbReference>
<feature type="domain" description="B30.2/SPRY" evidence="11">
    <location>
        <begin position="478"/>
        <end position="674"/>
    </location>
</feature>
<dbReference type="InterPro" id="IPR001870">
    <property type="entry name" value="B30.2/SPRY"/>
</dbReference>
<evidence type="ECO:0000256" key="4">
    <source>
        <dbReference type="ARBA" id="ARBA00022771"/>
    </source>
</evidence>
<evidence type="ECO:0000256" key="3">
    <source>
        <dbReference type="ARBA" id="ARBA00022723"/>
    </source>
</evidence>
<organism evidence="12 13">
    <name type="scientific">Anolis carolinensis</name>
    <name type="common">Green anole</name>
    <name type="synonym">American chameleon</name>
    <dbReference type="NCBI Taxonomy" id="28377"/>
    <lineage>
        <taxon>Eukaryota</taxon>
        <taxon>Metazoa</taxon>
        <taxon>Chordata</taxon>
        <taxon>Craniata</taxon>
        <taxon>Vertebrata</taxon>
        <taxon>Euteleostomi</taxon>
        <taxon>Lepidosauria</taxon>
        <taxon>Squamata</taxon>
        <taxon>Bifurcata</taxon>
        <taxon>Unidentata</taxon>
        <taxon>Episquamata</taxon>
        <taxon>Toxicofera</taxon>
        <taxon>Iguania</taxon>
        <taxon>Dactyloidae</taxon>
        <taxon>Anolis</taxon>
    </lineage>
</organism>
<keyword evidence="2" id="KW-0528">Neurotoxin</keyword>
<proteinExistence type="inferred from homology"/>
<name>H9G681_ANOCA</name>
<dbReference type="InterPro" id="IPR013320">
    <property type="entry name" value="ConA-like_dom_sf"/>
</dbReference>
<dbReference type="GO" id="GO:0008270">
    <property type="term" value="F:zinc ion binding"/>
    <property type="evidence" value="ECO:0007669"/>
    <property type="project" value="UniProtKB-KW"/>
</dbReference>
<evidence type="ECO:0000256" key="7">
    <source>
        <dbReference type="PROSITE-ProRule" id="PRU00024"/>
    </source>
</evidence>
<evidence type="ECO:0000313" key="12">
    <source>
        <dbReference type="Ensembl" id="ENSACAP00000002320.4"/>
    </source>
</evidence>
<dbReference type="Gene3D" id="3.30.40.10">
    <property type="entry name" value="Zinc/RING finger domain, C3HC4 (zinc finger)"/>
    <property type="match status" value="1"/>
</dbReference>
<dbReference type="STRING" id="28377.ENSACAP00000002320"/>
<dbReference type="SUPFAM" id="SSF49899">
    <property type="entry name" value="Concanavalin A-like lectins/glucanases"/>
    <property type="match status" value="1"/>
</dbReference>
<evidence type="ECO:0000256" key="1">
    <source>
        <dbReference type="ARBA" id="ARBA00009651"/>
    </source>
</evidence>
<keyword evidence="2" id="KW-0800">Toxin</keyword>
<dbReference type="PRINTS" id="PR01407">
    <property type="entry name" value="BUTYPHLNCDUF"/>
</dbReference>
<dbReference type="Pfam" id="PF00622">
    <property type="entry name" value="SPRY"/>
    <property type="match status" value="1"/>
</dbReference>
<evidence type="ECO:0000259" key="11">
    <source>
        <dbReference type="PROSITE" id="PS50188"/>
    </source>
</evidence>
<dbReference type="AlphaFoldDB" id="H9G681"/>